<sequence>MATLEELEEARRELARLNERFDKYSGNNPSKFQSDISAARQRVRDLEDDLKAAGALSRSAQEQLESELDHAFPNAKSKQVFEYQGRKYLRRFWPLERSNSCKTVTQWGRGWELVEDK</sequence>
<keyword evidence="3" id="KW-1185">Reference proteome</keyword>
<evidence type="ECO:0000256" key="1">
    <source>
        <dbReference type="SAM" id="Coils"/>
    </source>
</evidence>
<feature type="coiled-coil region" evidence="1">
    <location>
        <begin position="4"/>
        <end position="63"/>
    </location>
</feature>
<evidence type="ECO:0000313" key="2">
    <source>
        <dbReference type="EMBL" id="NNU62911.1"/>
    </source>
</evidence>
<name>A0A849KMJ5_9HYPH</name>
<dbReference type="RefSeq" id="WP_171319299.1">
    <property type="nucleotide sequence ID" value="NZ_JABFCY010000017.1"/>
</dbReference>
<protein>
    <submittedName>
        <fullName evidence="2">Uncharacterized protein</fullName>
    </submittedName>
</protein>
<dbReference type="EMBL" id="JABFCY010000017">
    <property type="protein sequence ID" value="NNU62911.1"/>
    <property type="molecule type" value="Genomic_DNA"/>
</dbReference>
<comment type="caution">
    <text evidence="2">The sequence shown here is derived from an EMBL/GenBank/DDBJ whole genome shotgun (WGS) entry which is preliminary data.</text>
</comment>
<accession>A0A849KMJ5</accession>
<proteinExistence type="predicted"/>
<evidence type="ECO:0000313" key="3">
    <source>
        <dbReference type="Proteomes" id="UP000574931"/>
    </source>
</evidence>
<dbReference type="AlphaFoldDB" id="A0A849KMJ5"/>
<gene>
    <name evidence="2" type="ORF">HKX02_22000</name>
</gene>
<dbReference type="Proteomes" id="UP000574931">
    <property type="component" value="Unassembled WGS sequence"/>
</dbReference>
<organism evidence="2 3">
    <name type="scientific">Ochrobactrum soli</name>
    <dbReference type="NCBI Taxonomy" id="2448455"/>
    <lineage>
        <taxon>Bacteria</taxon>
        <taxon>Pseudomonadati</taxon>
        <taxon>Pseudomonadota</taxon>
        <taxon>Alphaproteobacteria</taxon>
        <taxon>Hyphomicrobiales</taxon>
        <taxon>Brucellaceae</taxon>
        <taxon>Brucella/Ochrobactrum group</taxon>
        <taxon>Ochrobactrum</taxon>
    </lineage>
</organism>
<reference evidence="2 3" key="1">
    <citation type="submission" date="2020-05" db="EMBL/GenBank/DDBJ databases">
        <title>Draft Genome Sequence of Ochrobactrum soli Isolated from Stable Fly Gut.</title>
        <authorList>
            <person name="Pileggi M.T."/>
            <person name="Vazhakkala L.J."/>
            <person name="Wong C.N."/>
        </authorList>
    </citation>
    <scope>NUCLEOTIDE SEQUENCE [LARGE SCALE GENOMIC DNA]</scope>
    <source>
        <strain evidence="2 3">MTP-C0764</strain>
    </source>
</reference>
<keyword evidence="1" id="KW-0175">Coiled coil</keyword>